<proteinExistence type="predicted"/>
<feature type="region of interest" description="Disordered" evidence="3">
    <location>
        <begin position="345"/>
        <end position="369"/>
    </location>
</feature>
<dbReference type="AlphaFoldDB" id="A0AAV1Z226"/>
<evidence type="ECO:0000256" key="1">
    <source>
        <dbReference type="ARBA" id="ARBA00022884"/>
    </source>
</evidence>
<feature type="compositionally biased region" description="Polar residues" evidence="3">
    <location>
        <begin position="354"/>
        <end position="369"/>
    </location>
</feature>
<dbReference type="InterPro" id="IPR035979">
    <property type="entry name" value="RBD_domain_sf"/>
</dbReference>
<dbReference type="CDD" id="cd00590">
    <property type="entry name" value="RRM_SF"/>
    <property type="match status" value="1"/>
</dbReference>
<feature type="compositionally biased region" description="Polar residues" evidence="3">
    <location>
        <begin position="662"/>
        <end position="679"/>
    </location>
</feature>
<comment type="caution">
    <text evidence="5">The sequence shown here is derived from an EMBL/GenBank/DDBJ whole genome shotgun (WGS) entry which is preliminary data.</text>
</comment>
<gene>
    <name evidence="5" type="ORF">LARSCL_LOCUS2592</name>
</gene>
<organism evidence="5 6">
    <name type="scientific">Larinioides sclopetarius</name>
    <dbReference type="NCBI Taxonomy" id="280406"/>
    <lineage>
        <taxon>Eukaryota</taxon>
        <taxon>Metazoa</taxon>
        <taxon>Ecdysozoa</taxon>
        <taxon>Arthropoda</taxon>
        <taxon>Chelicerata</taxon>
        <taxon>Arachnida</taxon>
        <taxon>Araneae</taxon>
        <taxon>Araneomorphae</taxon>
        <taxon>Entelegynae</taxon>
        <taxon>Araneoidea</taxon>
        <taxon>Araneidae</taxon>
        <taxon>Larinioides</taxon>
    </lineage>
</organism>
<protein>
    <recommendedName>
        <fullName evidence="4">RRM domain-containing protein</fullName>
    </recommendedName>
</protein>
<evidence type="ECO:0000256" key="2">
    <source>
        <dbReference type="PROSITE-ProRule" id="PRU00176"/>
    </source>
</evidence>
<dbReference type="InterPro" id="IPR012677">
    <property type="entry name" value="Nucleotide-bd_a/b_plait_sf"/>
</dbReference>
<keyword evidence="6" id="KW-1185">Reference proteome</keyword>
<dbReference type="Proteomes" id="UP001497382">
    <property type="component" value="Unassembled WGS sequence"/>
</dbReference>
<keyword evidence="1 2" id="KW-0694">RNA-binding</keyword>
<accession>A0AAV1Z226</accession>
<sequence>MAYYYKINDGATAPPVEGIQVFDENSVDCSGPCIKYDFSKHVLIELLDNVTPETKLWTELGLANAKNITHKRMIVDPHRVNCRRAVVVCSSSDEAKELVQRLSQAKIMKRNICAVIIQELLSDICLFEKQIIQFGDKRSQHQLVYVTELPRRHKPSALAQYLREKFSPFGTILSVLVSEEKDGYAYPEGVIKFAHLSEAFAAELAYDQCAVALERLSVTTHHNILLSQCDLRARLREAYIRQSSEFSFNVSPESQFKKKPSKDSDSDQTKILPSSNSKSSMKESENNESFLNESRSSTIVVGNDEFPTDSAELVDVLKKPCESNLIDCLQGIAACSESSVSRRASVSSLPETEPGSTGPSTIPLSRNTSPLDKTWSSRIVGWITDLPNVDPSSQIDITANDSAVFETDVPILESTVLNGNNKNLECNQQVNASKSKSPLNVLSSASSYVTCTNGDSSFHSIPTSLGEVSDSNNVTMVDKTLSHDSECHLTELSYEETSNANGSSVWETTAIQSCSSPVSSLKRKNTSMVTQKLSLKSKRMNKSQSDHVSEVLGNETTVLLPSVSKTRTCSVVLNSFPELDEFAKNLSAEESHVVLLERLNVSPSVDRNSKTDRFDMPNIESKAKVKKYSKKEIDDGSSLIKSQPVRRSSRLTSRGSDKRSESFSNRSLENGTKAATPSNLVDRKKKSLEETESPLRMWLRKELDSSTNNLVTRSKESTKSIVCATTNKDVLISVGCSHMTCDFCYPDSTKLLLGFH</sequence>
<evidence type="ECO:0000259" key="4">
    <source>
        <dbReference type="PROSITE" id="PS50102"/>
    </source>
</evidence>
<reference evidence="5 6" key="1">
    <citation type="submission" date="2024-04" db="EMBL/GenBank/DDBJ databases">
        <authorList>
            <person name="Rising A."/>
            <person name="Reimegard J."/>
            <person name="Sonavane S."/>
            <person name="Akerstrom W."/>
            <person name="Nylinder S."/>
            <person name="Hedman E."/>
            <person name="Kallberg Y."/>
        </authorList>
    </citation>
    <scope>NUCLEOTIDE SEQUENCE [LARGE SCALE GENOMIC DNA]</scope>
</reference>
<name>A0AAV1Z226_9ARAC</name>
<evidence type="ECO:0000256" key="3">
    <source>
        <dbReference type="SAM" id="MobiDB-lite"/>
    </source>
</evidence>
<dbReference type="InterPro" id="IPR000504">
    <property type="entry name" value="RRM_dom"/>
</dbReference>
<dbReference type="Gene3D" id="3.30.70.330">
    <property type="match status" value="1"/>
</dbReference>
<dbReference type="SUPFAM" id="SSF54928">
    <property type="entry name" value="RNA-binding domain, RBD"/>
    <property type="match status" value="1"/>
</dbReference>
<evidence type="ECO:0000313" key="6">
    <source>
        <dbReference type="Proteomes" id="UP001497382"/>
    </source>
</evidence>
<evidence type="ECO:0000313" key="5">
    <source>
        <dbReference type="EMBL" id="CAL1265552.1"/>
    </source>
</evidence>
<dbReference type="GO" id="GO:0003723">
    <property type="term" value="F:RNA binding"/>
    <property type="evidence" value="ECO:0007669"/>
    <property type="project" value="UniProtKB-UniRule"/>
</dbReference>
<feature type="region of interest" description="Disordered" evidence="3">
    <location>
        <begin position="633"/>
        <end position="688"/>
    </location>
</feature>
<feature type="domain" description="RRM" evidence="4">
    <location>
        <begin position="142"/>
        <end position="223"/>
    </location>
</feature>
<dbReference type="EMBL" id="CAXIEN010000018">
    <property type="protein sequence ID" value="CAL1265552.1"/>
    <property type="molecule type" value="Genomic_DNA"/>
</dbReference>
<dbReference type="PROSITE" id="PS50102">
    <property type="entry name" value="RRM"/>
    <property type="match status" value="1"/>
</dbReference>
<feature type="region of interest" description="Disordered" evidence="3">
    <location>
        <begin position="251"/>
        <end position="294"/>
    </location>
</feature>